<dbReference type="Gene3D" id="3.40.970.10">
    <property type="entry name" value="Ribonuclease H1, N-terminal domain"/>
    <property type="match status" value="1"/>
</dbReference>
<dbReference type="Pfam" id="PF01693">
    <property type="entry name" value="Cauli_VI"/>
    <property type="match status" value="1"/>
</dbReference>
<evidence type="ECO:0000313" key="4">
    <source>
        <dbReference type="Proteomes" id="UP001281410"/>
    </source>
</evidence>
<dbReference type="InterPro" id="IPR011320">
    <property type="entry name" value="RNase_H1_N"/>
</dbReference>
<accession>A0AAE0A5Q1</accession>
<keyword evidence="1" id="KW-1133">Transmembrane helix</keyword>
<keyword evidence="1" id="KW-0472">Membrane</keyword>
<protein>
    <recommendedName>
        <fullName evidence="2">Ribonuclease H1 N-terminal domain-containing protein</fullName>
    </recommendedName>
</protein>
<organism evidence="3 4">
    <name type="scientific">Dipteronia sinensis</name>
    <dbReference type="NCBI Taxonomy" id="43782"/>
    <lineage>
        <taxon>Eukaryota</taxon>
        <taxon>Viridiplantae</taxon>
        <taxon>Streptophyta</taxon>
        <taxon>Embryophyta</taxon>
        <taxon>Tracheophyta</taxon>
        <taxon>Spermatophyta</taxon>
        <taxon>Magnoliopsida</taxon>
        <taxon>eudicotyledons</taxon>
        <taxon>Gunneridae</taxon>
        <taxon>Pentapetalae</taxon>
        <taxon>rosids</taxon>
        <taxon>malvids</taxon>
        <taxon>Sapindales</taxon>
        <taxon>Sapindaceae</taxon>
        <taxon>Hippocastanoideae</taxon>
        <taxon>Acereae</taxon>
        <taxon>Dipteronia</taxon>
    </lineage>
</organism>
<evidence type="ECO:0000256" key="1">
    <source>
        <dbReference type="SAM" id="Phobius"/>
    </source>
</evidence>
<dbReference type="EMBL" id="JANJYJ010000006">
    <property type="protein sequence ID" value="KAK3204470.1"/>
    <property type="molecule type" value="Genomic_DNA"/>
</dbReference>
<reference evidence="3" key="1">
    <citation type="journal article" date="2023" name="Plant J.">
        <title>Genome sequences and population genomics provide insights into the demographic history, inbreeding, and mutation load of two 'living fossil' tree species of Dipteronia.</title>
        <authorList>
            <person name="Feng Y."/>
            <person name="Comes H.P."/>
            <person name="Chen J."/>
            <person name="Zhu S."/>
            <person name="Lu R."/>
            <person name="Zhang X."/>
            <person name="Li P."/>
            <person name="Qiu J."/>
            <person name="Olsen K.M."/>
            <person name="Qiu Y."/>
        </authorList>
    </citation>
    <scope>NUCLEOTIDE SEQUENCE</scope>
    <source>
        <strain evidence="3">NBL</strain>
    </source>
</reference>
<dbReference type="InterPro" id="IPR037056">
    <property type="entry name" value="RNase_H1_N_sf"/>
</dbReference>
<evidence type="ECO:0000259" key="2">
    <source>
        <dbReference type="Pfam" id="PF01693"/>
    </source>
</evidence>
<feature type="domain" description="Ribonuclease H1 N-terminal" evidence="2">
    <location>
        <begin position="56"/>
        <end position="96"/>
    </location>
</feature>
<proteinExistence type="predicted"/>
<keyword evidence="1" id="KW-0812">Transmembrane</keyword>
<feature type="transmembrane region" description="Helical" evidence="1">
    <location>
        <begin position="138"/>
        <end position="156"/>
    </location>
</feature>
<name>A0AAE0A5Q1_9ROSI</name>
<comment type="caution">
    <text evidence="3">The sequence shown here is derived from an EMBL/GenBank/DDBJ whole genome shotgun (WGS) entry which is preliminary data.</text>
</comment>
<dbReference type="Proteomes" id="UP001281410">
    <property type="component" value="Unassembled WGS sequence"/>
</dbReference>
<dbReference type="AlphaFoldDB" id="A0AAE0A5Q1"/>
<sequence>MLPATGILTVPPPSSIEIDSAATSFIRVYTVKFEIEYTQSIYLSSVLYEMGRKYVYVVFKGRRTGVFNSWPECHEHVDGFPRESYQKFNSTDEAYKAISSRFGHSSHSWLESSVNVEEKESSVNVEEKVSEKSQSTSVMLFSFLFVFIFGVIVGKIV</sequence>
<evidence type="ECO:0000313" key="3">
    <source>
        <dbReference type="EMBL" id="KAK3204470.1"/>
    </source>
</evidence>
<dbReference type="InterPro" id="IPR009027">
    <property type="entry name" value="Ribosomal_bL9/RNase_H1_N"/>
</dbReference>
<dbReference type="SUPFAM" id="SSF55658">
    <property type="entry name" value="L9 N-domain-like"/>
    <property type="match status" value="1"/>
</dbReference>
<gene>
    <name evidence="3" type="ORF">Dsin_018516</name>
</gene>
<keyword evidence="4" id="KW-1185">Reference proteome</keyword>